<evidence type="ECO:0000313" key="3">
    <source>
        <dbReference type="Proteomes" id="UP000596205"/>
    </source>
</evidence>
<dbReference type="Pfam" id="PF11162">
    <property type="entry name" value="DUF2946"/>
    <property type="match status" value="1"/>
</dbReference>
<dbReference type="Proteomes" id="UP000596205">
    <property type="component" value="Chromosome 2"/>
</dbReference>
<protein>
    <submittedName>
        <fullName evidence="2">DUF2946 domain-containing protein</fullName>
    </submittedName>
</protein>
<gene>
    <name evidence="2" type="ORF">JFN94_25085</name>
</gene>
<keyword evidence="1" id="KW-0812">Transmembrane</keyword>
<dbReference type="KEGG" id="bann:JFN94_25085"/>
<dbReference type="EMBL" id="CP066770">
    <property type="protein sequence ID" value="QQK04613.1"/>
    <property type="molecule type" value="Genomic_DNA"/>
</dbReference>
<proteinExistence type="predicted"/>
<accession>A0A7T6VIK7</accession>
<name>A0A7T6VIK7_9BURK</name>
<evidence type="ECO:0000256" key="1">
    <source>
        <dbReference type="SAM" id="Phobius"/>
    </source>
</evidence>
<keyword evidence="1" id="KW-1133">Transmembrane helix</keyword>
<sequence>MMVLEPISFTLHSEISHSFTEIFRELDPFPAWHNRRPSRPMSSSLRVMYVARFRKPGSLIGLIAILMMALAPAVSQMMMSRHQLVDALTVYCTASVDEVSAAHDGKPSHAAKTHWQACPYCSFFAHATALPGHAVVLATLRPGSQRPVVSASNPARISLVHTVAQSRAPPAFS</sequence>
<reference evidence="2 3" key="1">
    <citation type="submission" date="2020-12" db="EMBL/GenBank/DDBJ databases">
        <title>Complete genome sequence of Burkholderia anthina BJQ0011.</title>
        <authorList>
            <person name="Xu Y."/>
        </authorList>
    </citation>
    <scope>NUCLEOTIDE SEQUENCE [LARGE SCALE GENOMIC DNA]</scope>
    <source>
        <strain evidence="2 3">BJQ0011</strain>
    </source>
</reference>
<organism evidence="2 3">
    <name type="scientific">Burkholderia anthina</name>
    <dbReference type="NCBI Taxonomy" id="179879"/>
    <lineage>
        <taxon>Bacteria</taxon>
        <taxon>Pseudomonadati</taxon>
        <taxon>Pseudomonadota</taxon>
        <taxon>Betaproteobacteria</taxon>
        <taxon>Burkholderiales</taxon>
        <taxon>Burkholderiaceae</taxon>
        <taxon>Burkholderia</taxon>
        <taxon>Burkholderia cepacia complex</taxon>
    </lineage>
</organism>
<dbReference type="AlphaFoldDB" id="A0A7T6VIK7"/>
<feature type="transmembrane region" description="Helical" evidence="1">
    <location>
        <begin position="56"/>
        <end position="74"/>
    </location>
</feature>
<keyword evidence="1" id="KW-0472">Membrane</keyword>
<dbReference type="InterPro" id="IPR021333">
    <property type="entry name" value="DUF2946"/>
</dbReference>
<evidence type="ECO:0000313" key="2">
    <source>
        <dbReference type="EMBL" id="QQK04613.1"/>
    </source>
</evidence>